<gene>
    <name evidence="3" type="ORF">H4F98_00640</name>
</gene>
<evidence type="ECO:0000313" key="3">
    <source>
        <dbReference type="EMBL" id="MBB1059075.1"/>
    </source>
</evidence>
<dbReference type="InterPro" id="IPR007813">
    <property type="entry name" value="PilN"/>
</dbReference>
<dbReference type="PANTHER" id="PTHR40278:SF1">
    <property type="entry name" value="DNA UTILIZATION PROTEIN HOFN"/>
    <property type="match status" value="1"/>
</dbReference>
<dbReference type="PANTHER" id="PTHR40278">
    <property type="entry name" value="DNA UTILIZATION PROTEIN HOFN"/>
    <property type="match status" value="1"/>
</dbReference>
<dbReference type="EMBL" id="JACHTF010000001">
    <property type="protein sequence ID" value="MBB1059075.1"/>
    <property type="molecule type" value="Genomic_DNA"/>
</dbReference>
<accession>A0A7W3TIQ6</accession>
<dbReference type="Proteomes" id="UP000523196">
    <property type="component" value="Unassembled WGS sequence"/>
</dbReference>
<dbReference type="Pfam" id="PF05137">
    <property type="entry name" value="PilN"/>
    <property type="match status" value="1"/>
</dbReference>
<keyword evidence="2" id="KW-0472">Membrane</keyword>
<dbReference type="SUPFAM" id="SSF53067">
    <property type="entry name" value="Actin-like ATPase domain"/>
    <property type="match status" value="1"/>
</dbReference>
<dbReference type="RefSeq" id="WP_182684737.1">
    <property type="nucleotide sequence ID" value="NZ_JACHTF010000001.1"/>
</dbReference>
<dbReference type="InterPro" id="IPR052534">
    <property type="entry name" value="Extracell_DNA_Util/SecSys_Comp"/>
</dbReference>
<evidence type="ECO:0000256" key="2">
    <source>
        <dbReference type="SAM" id="Phobius"/>
    </source>
</evidence>
<organism evidence="3 4">
    <name type="scientific">Marilutibacter spongiae</name>
    <dbReference type="NCBI Taxonomy" id="2025720"/>
    <lineage>
        <taxon>Bacteria</taxon>
        <taxon>Pseudomonadati</taxon>
        <taxon>Pseudomonadota</taxon>
        <taxon>Gammaproteobacteria</taxon>
        <taxon>Lysobacterales</taxon>
        <taxon>Lysobacteraceae</taxon>
        <taxon>Marilutibacter</taxon>
    </lineage>
</organism>
<comment type="caution">
    <text evidence="3">The sequence shown here is derived from an EMBL/GenBank/DDBJ whole genome shotgun (WGS) entry which is preliminary data.</text>
</comment>
<reference evidence="3 4" key="1">
    <citation type="submission" date="2020-08" db="EMBL/GenBank/DDBJ databases">
        <authorList>
            <person name="Xu S."/>
            <person name="Li A."/>
        </authorList>
    </citation>
    <scope>NUCLEOTIDE SEQUENCE [LARGE SCALE GENOMIC DNA]</scope>
    <source>
        <strain evidence="3 4">119BY6-57</strain>
    </source>
</reference>
<sequence>MTGLRDRLGPIRARLWPGAGRFLDWWARGLAAWLPAGMRRALGVGRGRLTLQAVAGEIVLGRDQDGALRELGRIPAHDPAVVVATPAIAGDADPLGRLLAPRLAELPRWLLLPASSCLRRRLVLPAAAADRLRDVVGFEVDRQTPFDVADVAYDARLLGRRERDGQLDVELVVVPRSALAPQLAALGALADGLAGIDVAGEDGQPIGVNLLPPEQRRQQRDPWRVWNWGLATLAVLATGLMLWQVLQNRRAAAEAFEARIADQAAAGRQAAEKRQRLVSLIEGQAFLDATRAKRPTSVEVIDELTRRLPDNTYLEKLSLEDQRMMLIGLSSEAPALISRLQGAPYWRSPALAGALQPDPTSGRDRFTLTAELANTAPPAGAASPPPSPAAPSVPAPAPAPTKQEAVDDAG</sequence>
<keyword evidence="2" id="KW-0812">Transmembrane</keyword>
<dbReference type="Gene3D" id="3.30.420.380">
    <property type="match status" value="1"/>
</dbReference>
<feature type="compositionally biased region" description="Pro residues" evidence="1">
    <location>
        <begin position="383"/>
        <end position="399"/>
    </location>
</feature>
<protein>
    <submittedName>
        <fullName evidence="3">PilN domain-containing protein</fullName>
    </submittedName>
</protein>
<evidence type="ECO:0000313" key="4">
    <source>
        <dbReference type="Proteomes" id="UP000523196"/>
    </source>
</evidence>
<name>A0A7W3TIQ6_9GAMM</name>
<feature type="region of interest" description="Disordered" evidence="1">
    <location>
        <begin position="372"/>
        <end position="410"/>
    </location>
</feature>
<feature type="transmembrane region" description="Helical" evidence="2">
    <location>
        <begin position="225"/>
        <end position="246"/>
    </location>
</feature>
<dbReference type="AlphaFoldDB" id="A0A7W3TIQ6"/>
<proteinExistence type="predicted"/>
<dbReference type="InterPro" id="IPR043129">
    <property type="entry name" value="ATPase_NBD"/>
</dbReference>
<evidence type="ECO:0000256" key="1">
    <source>
        <dbReference type="SAM" id="MobiDB-lite"/>
    </source>
</evidence>
<keyword evidence="2" id="KW-1133">Transmembrane helix</keyword>
<keyword evidence="4" id="KW-1185">Reference proteome</keyword>